<dbReference type="SUPFAM" id="SSF52172">
    <property type="entry name" value="CheY-like"/>
    <property type="match status" value="2"/>
</dbReference>
<dbReference type="SMART" id="SM00388">
    <property type="entry name" value="HisKA"/>
    <property type="match status" value="1"/>
</dbReference>
<dbReference type="Pfam" id="PF00989">
    <property type="entry name" value="PAS"/>
    <property type="match status" value="1"/>
</dbReference>
<dbReference type="Pfam" id="PF08447">
    <property type="entry name" value="PAS_3"/>
    <property type="match status" value="1"/>
</dbReference>
<evidence type="ECO:0000256" key="12">
    <source>
        <dbReference type="SAM" id="Coils"/>
    </source>
</evidence>
<evidence type="ECO:0000313" key="19">
    <source>
        <dbReference type="EMBL" id="MBI5170274.1"/>
    </source>
</evidence>
<protein>
    <recommendedName>
        <fullName evidence="10">Sensory/regulatory protein RpfC</fullName>
        <ecNumber evidence="2">2.7.13.3</ecNumber>
    </recommendedName>
</protein>
<dbReference type="AlphaFoldDB" id="A0A933SI09"/>
<dbReference type="Gene3D" id="1.10.287.130">
    <property type="match status" value="1"/>
</dbReference>
<dbReference type="InterPro" id="IPR000700">
    <property type="entry name" value="PAS-assoc_C"/>
</dbReference>
<feature type="domain" description="PAC" evidence="18">
    <location>
        <begin position="172"/>
        <end position="226"/>
    </location>
</feature>
<keyword evidence="14" id="KW-1133">Transmembrane helix</keyword>
<organism evidence="19 20">
    <name type="scientific">Eiseniibacteriota bacterium</name>
    <dbReference type="NCBI Taxonomy" id="2212470"/>
    <lineage>
        <taxon>Bacteria</taxon>
        <taxon>Candidatus Eiseniibacteriota</taxon>
    </lineage>
</organism>
<keyword evidence="14" id="KW-0472">Membrane</keyword>
<dbReference type="GO" id="GO:0000155">
    <property type="term" value="F:phosphorelay sensor kinase activity"/>
    <property type="evidence" value="ECO:0007669"/>
    <property type="project" value="InterPro"/>
</dbReference>
<dbReference type="CDD" id="cd16922">
    <property type="entry name" value="HATPase_EvgS-ArcB-TorS-like"/>
    <property type="match status" value="1"/>
</dbReference>
<feature type="transmembrane region" description="Helical" evidence="14">
    <location>
        <begin position="60"/>
        <end position="78"/>
    </location>
</feature>
<comment type="catalytic activity">
    <reaction evidence="1">
        <text>ATP + protein L-histidine = ADP + protein N-phospho-L-histidine.</text>
        <dbReference type="EC" id="2.7.13.3"/>
    </reaction>
</comment>
<reference evidence="19" key="1">
    <citation type="submission" date="2020-07" db="EMBL/GenBank/DDBJ databases">
        <title>Huge and variable diversity of episymbiotic CPR bacteria and DPANN archaea in groundwater ecosystems.</title>
        <authorList>
            <person name="He C.Y."/>
            <person name="Keren R."/>
            <person name="Whittaker M."/>
            <person name="Farag I.F."/>
            <person name="Doudna J."/>
            <person name="Cate J.H.D."/>
            <person name="Banfield J.F."/>
        </authorList>
    </citation>
    <scope>NUCLEOTIDE SEQUENCE</scope>
    <source>
        <strain evidence="19">NC_groundwater_1813_Pr3_B-0.1um_71_17</strain>
    </source>
</reference>
<dbReference type="SMART" id="SM00387">
    <property type="entry name" value="HATPase_c"/>
    <property type="match status" value="1"/>
</dbReference>
<keyword evidence="8" id="KW-0902">Two-component regulatory system</keyword>
<dbReference type="SMART" id="SM00091">
    <property type="entry name" value="PAS"/>
    <property type="match status" value="2"/>
</dbReference>
<keyword evidence="7" id="KW-0067">ATP-binding</keyword>
<evidence type="ECO:0000256" key="5">
    <source>
        <dbReference type="ARBA" id="ARBA00022741"/>
    </source>
</evidence>
<accession>A0A933SI09</accession>
<dbReference type="SMART" id="SM00065">
    <property type="entry name" value="GAF"/>
    <property type="match status" value="1"/>
</dbReference>
<dbReference type="FunFam" id="1.10.287.130:FF:000002">
    <property type="entry name" value="Two-component osmosensing histidine kinase"/>
    <property type="match status" value="1"/>
</dbReference>
<feature type="domain" description="PAS" evidence="17">
    <location>
        <begin position="102"/>
        <end position="157"/>
    </location>
</feature>
<evidence type="ECO:0000256" key="9">
    <source>
        <dbReference type="ARBA" id="ARBA00064003"/>
    </source>
</evidence>
<evidence type="ECO:0000256" key="8">
    <source>
        <dbReference type="ARBA" id="ARBA00023012"/>
    </source>
</evidence>
<keyword evidence="6" id="KW-0418">Kinase</keyword>
<dbReference type="InterPro" id="IPR003661">
    <property type="entry name" value="HisK_dim/P_dom"/>
</dbReference>
<feature type="modified residue" description="4-aspartylphosphate" evidence="11">
    <location>
        <position position="966"/>
    </location>
</feature>
<evidence type="ECO:0000256" key="10">
    <source>
        <dbReference type="ARBA" id="ARBA00068150"/>
    </source>
</evidence>
<dbReference type="CDD" id="cd17546">
    <property type="entry name" value="REC_hyHK_CKI1_RcsC-like"/>
    <property type="match status" value="1"/>
</dbReference>
<evidence type="ECO:0000256" key="3">
    <source>
        <dbReference type="ARBA" id="ARBA00022553"/>
    </source>
</evidence>
<evidence type="ECO:0000256" key="13">
    <source>
        <dbReference type="SAM" id="MobiDB-lite"/>
    </source>
</evidence>
<dbReference type="SMART" id="SM00448">
    <property type="entry name" value="REC"/>
    <property type="match status" value="2"/>
</dbReference>
<dbReference type="Gene3D" id="3.30.450.40">
    <property type="match status" value="1"/>
</dbReference>
<feature type="domain" description="Response regulatory" evidence="16">
    <location>
        <begin position="917"/>
        <end position="1036"/>
    </location>
</feature>
<dbReference type="InterPro" id="IPR001789">
    <property type="entry name" value="Sig_transdc_resp-reg_receiver"/>
</dbReference>
<evidence type="ECO:0000256" key="11">
    <source>
        <dbReference type="PROSITE-ProRule" id="PRU00169"/>
    </source>
</evidence>
<dbReference type="InterPro" id="IPR004358">
    <property type="entry name" value="Sig_transdc_His_kin-like_C"/>
</dbReference>
<dbReference type="FunFam" id="3.30.565.10:FF:000010">
    <property type="entry name" value="Sensor histidine kinase RcsC"/>
    <property type="match status" value="1"/>
</dbReference>
<dbReference type="PANTHER" id="PTHR45339:SF1">
    <property type="entry name" value="HYBRID SIGNAL TRANSDUCTION HISTIDINE KINASE J"/>
    <property type="match status" value="1"/>
</dbReference>
<evidence type="ECO:0000256" key="6">
    <source>
        <dbReference type="ARBA" id="ARBA00022777"/>
    </source>
</evidence>
<dbReference type="Pfam" id="PF02518">
    <property type="entry name" value="HATPase_c"/>
    <property type="match status" value="1"/>
</dbReference>
<evidence type="ECO:0000259" key="17">
    <source>
        <dbReference type="PROSITE" id="PS50112"/>
    </source>
</evidence>
<dbReference type="CDD" id="cd00130">
    <property type="entry name" value="PAS"/>
    <property type="match status" value="2"/>
</dbReference>
<evidence type="ECO:0000313" key="20">
    <source>
        <dbReference type="Proteomes" id="UP000696931"/>
    </source>
</evidence>
<dbReference type="SUPFAM" id="SSF55874">
    <property type="entry name" value="ATPase domain of HSP90 chaperone/DNA topoisomerase II/histidine kinase"/>
    <property type="match status" value="1"/>
</dbReference>
<gene>
    <name evidence="19" type="ORF">HZA61_12370</name>
</gene>
<evidence type="ECO:0000259" key="16">
    <source>
        <dbReference type="PROSITE" id="PS50110"/>
    </source>
</evidence>
<dbReference type="NCBIfam" id="TIGR00229">
    <property type="entry name" value="sensory_box"/>
    <property type="match status" value="2"/>
</dbReference>
<evidence type="ECO:0000256" key="7">
    <source>
        <dbReference type="ARBA" id="ARBA00022840"/>
    </source>
</evidence>
<dbReference type="InterPro" id="IPR003594">
    <property type="entry name" value="HATPase_dom"/>
</dbReference>
<feature type="transmembrane region" description="Helical" evidence="14">
    <location>
        <begin position="26"/>
        <end position="48"/>
    </location>
</feature>
<evidence type="ECO:0000256" key="1">
    <source>
        <dbReference type="ARBA" id="ARBA00000085"/>
    </source>
</evidence>
<dbReference type="InterPro" id="IPR035965">
    <property type="entry name" value="PAS-like_dom_sf"/>
</dbReference>
<dbReference type="SUPFAM" id="SSF47384">
    <property type="entry name" value="Homodimeric domain of signal transducing histidine kinase"/>
    <property type="match status" value="1"/>
</dbReference>
<comment type="caution">
    <text evidence="19">The sequence shown here is derived from an EMBL/GenBank/DDBJ whole genome shotgun (WGS) entry which is preliminary data.</text>
</comment>
<dbReference type="Gene3D" id="3.40.50.2300">
    <property type="match status" value="2"/>
</dbReference>
<keyword evidence="3 11" id="KW-0597">Phosphoprotein</keyword>
<dbReference type="GO" id="GO:0006355">
    <property type="term" value="P:regulation of DNA-templated transcription"/>
    <property type="evidence" value="ECO:0007669"/>
    <property type="project" value="InterPro"/>
</dbReference>
<dbReference type="PANTHER" id="PTHR45339">
    <property type="entry name" value="HYBRID SIGNAL TRANSDUCTION HISTIDINE KINASE J"/>
    <property type="match status" value="1"/>
</dbReference>
<dbReference type="InterPro" id="IPR001610">
    <property type="entry name" value="PAC"/>
</dbReference>
<dbReference type="SUPFAM" id="SSF55785">
    <property type="entry name" value="PYP-like sensor domain (PAS domain)"/>
    <property type="match status" value="2"/>
</dbReference>
<dbReference type="InterPro" id="IPR000014">
    <property type="entry name" value="PAS"/>
</dbReference>
<name>A0A933SI09_UNCEI</name>
<dbReference type="Proteomes" id="UP000696931">
    <property type="component" value="Unassembled WGS sequence"/>
</dbReference>
<dbReference type="CDD" id="cd00082">
    <property type="entry name" value="HisKA"/>
    <property type="match status" value="1"/>
</dbReference>
<dbReference type="InterPro" id="IPR029016">
    <property type="entry name" value="GAF-like_dom_sf"/>
</dbReference>
<dbReference type="InterPro" id="IPR013655">
    <property type="entry name" value="PAS_fold_3"/>
</dbReference>
<keyword evidence="14" id="KW-0812">Transmembrane</keyword>
<dbReference type="InterPro" id="IPR005467">
    <property type="entry name" value="His_kinase_dom"/>
</dbReference>
<dbReference type="GO" id="GO:0005524">
    <property type="term" value="F:ATP binding"/>
    <property type="evidence" value="ECO:0007669"/>
    <property type="project" value="UniProtKB-KW"/>
</dbReference>
<feature type="domain" description="Response regulatory" evidence="16">
    <location>
        <begin position="762"/>
        <end position="880"/>
    </location>
</feature>
<dbReference type="EC" id="2.7.13.3" evidence="2"/>
<dbReference type="SUPFAM" id="SSF55781">
    <property type="entry name" value="GAF domain-like"/>
    <property type="match status" value="1"/>
</dbReference>
<feature type="domain" description="PAS" evidence="17">
    <location>
        <begin position="380"/>
        <end position="426"/>
    </location>
</feature>
<feature type="region of interest" description="Disordered" evidence="13">
    <location>
        <begin position="1034"/>
        <end position="1053"/>
    </location>
</feature>
<dbReference type="Pfam" id="PF00072">
    <property type="entry name" value="Response_reg"/>
    <property type="match status" value="1"/>
</dbReference>
<comment type="subunit">
    <text evidence="9">At low DSF concentrations, interacts with RpfF.</text>
</comment>
<evidence type="ECO:0000256" key="14">
    <source>
        <dbReference type="SAM" id="Phobius"/>
    </source>
</evidence>
<dbReference type="PRINTS" id="PR00344">
    <property type="entry name" value="BCTRLSENSOR"/>
</dbReference>
<feature type="domain" description="PAC" evidence="18">
    <location>
        <begin position="451"/>
        <end position="505"/>
    </location>
</feature>
<dbReference type="InterPro" id="IPR036097">
    <property type="entry name" value="HisK_dim/P_sf"/>
</dbReference>
<evidence type="ECO:0000256" key="2">
    <source>
        <dbReference type="ARBA" id="ARBA00012438"/>
    </source>
</evidence>
<dbReference type="InterPro" id="IPR036890">
    <property type="entry name" value="HATPase_C_sf"/>
</dbReference>
<sequence length="1053" mass="114602">MTQAPLSPPERTGPENGDAPARSASLLWLFVRLLAIVAVAELGVMWVLGHLTLTGWAENIADACLLSALVAMPVWWTLGAPLDRARSALHDTRGVLHRVESEHQELMALIDESAILAVADPSGAITFVNDNFCRVTGYSREELIGRDHRILNSGHHPPEFWSEMHTTLAAGKPWHGEVCNRTKAGDTCWMDTIISATLGPDRTPRRYLSMRVDITERKRAEQSMRSLVEASEAGSGQEFLRIVARSLASTLRTRHVIIGEIDPERRSRVRTVAVWSDGAPAPGFTYELAGTPCEHVVSSRDVCLFTHAVQERFPVDEMLIDMGVHCYVGAPLYDTNGQPIGILAALDDRERPDLDGTTALLTLYSERVAAELRRIRLEDQVQRLSRAVESAADVVVLTDPGGTIEYVNPSFTRVTGYSPAEAIGNNPRMLKSGAQDAEYYRAMWATLLSGSVWSGRAVNRRKDGSHYHASINISPLVDERGEITGYVGVQRDVTQHVEQERVLSEARAAAESASRAKSEFLANMSHEIRTPMNGVLGMTQLLLGTGLTGEQHDYAITVRRSAEALLAILNDILDFSKIEAGKLTIENAPFEWAEAVEEVVELLAKRAEEKSLALVVGWECDLPRRVVGDAGRLRQIVMNLAGNAIKFTEHGRVAIHVGREHSAEGRAVLRVSVSDTGIGFSSEQRDRLFQRFEQADGSTTRRFGGTGLGLAISRQLVGMMGGTMGCDSVEGEGSTFWFTVDLEVADPSPAIGEAGVSLRGAHVLLAHGDRVQRAALRTLLRARGAAVLEAATAAEALEAADHAGARVDLVAVEHTLAETDGGGWLAHLRARPAVAHARMLLLSPVGARMDLPRLEREGFSGWLAQPLRPRLFLRAAERLVRAPRDVEPMPILTRQALLESHDAPAPARATAEFEGARVLVAEDHPVNQRVASGLLRRLGCEVEVANDGLQAAVRCAAGRFDAVFMDCQMPVMDGYDSTRRIREDEAASGRPRVPVIALTASALVGDREQCLAAGMDDFLTKPVKAEDLRTALTRWTRTSGDTGDPEAEARDAA</sequence>
<proteinExistence type="predicted"/>
<dbReference type="PROSITE" id="PS50110">
    <property type="entry name" value="RESPONSE_REGULATORY"/>
    <property type="match status" value="2"/>
</dbReference>
<feature type="domain" description="Histidine kinase" evidence="15">
    <location>
        <begin position="523"/>
        <end position="744"/>
    </location>
</feature>
<dbReference type="Pfam" id="PF00512">
    <property type="entry name" value="HisKA"/>
    <property type="match status" value="1"/>
</dbReference>
<dbReference type="Gene3D" id="3.30.450.20">
    <property type="entry name" value="PAS domain"/>
    <property type="match status" value="2"/>
</dbReference>
<feature type="coiled-coil region" evidence="12">
    <location>
        <begin position="367"/>
        <end position="394"/>
    </location>
</feature>
<keyword evidence="5" id="KW-0547">Nucleotide-binding</keyword>
<dbReference type="SMART" id="SM00086">
    <property type="entry name" value="PAC"/>
    <property type="match status" value="2"/>
</dbReference>
<dbReference type="InterPro" id="IPR013767">
    <property type="entry name" value="PAS_fold"/>
</dbReference>
<keyword evidence="4" id="KW-0808">Transferase</keyword>
<evidence type="ECO:0000259" key="15">
    <source>
        <dbReference type="PROSITE" id="PS50109"/>
    </source>
</evidence>
<dbReference type="PROSITE" id="PS50112">
    <property type="entry name" value="PAS"/>
    <property type="match status" value="2"/>
</dbReference>
<dbReference type="EMBL" id="JACRIW010000088">
    <property type="protein sequence ID" value="MBI5170274.1"/>
    <property type="molecule type" value="Genomic_DNA"/>
</dbReference>
<comment type="caution">
    <text evidence="11">Lacks conserved residue(s) required for the propagation of feature annotation.</text>
</comment>
<dbReference type="Gene3D" id="3.30.565.10">
    <property type="entry name" value="Histidine kinase-like ATPase, C-terminal domain"/>
    <property type="match status" value="1"/>
</dbReference>
<dbReference type="InterPro" id="IPR011006">
    <property type="entry name" value="CheY-like_superfamily"/>
</dbReference>
<evidence type="ECO:0000259" key="18">
    <source>
        <dbReference type="PROSITE" id="PS50113"/>
    </source>
</evidence>
<dbReference type="PROSITE" id="PS50113">
    <property type="entry name" value="PAC"/>
    <property type="match status" value="2"/>
</dbReference>
<evidence type="ECO:0000256" key="4">
    <source>
        <dbReference type="ARBA" id="ARBA00022679"/>
    </source>
</evidence>
<keyword evidence="12" id="KW-0175">Coiled coil</keyword>
<dbReference type="InterPro" id="IPR003018">
    <property type="entry name" value="GAF"/>
</dbReference>
<dbReference type="PROSITE" id="PS50109">
    <property type="entry name" value="HIS_KIN"/>
    <property type="match status" value="1"/>
</dbReference>